<reference evidence="1 2" key="1">
    <citation type="submission" date="2014-01" db="EMBL/GenBank/DDBJ databases">
        <title>Complete sequence of plasmid1 of ionizing-radiation resistance bacterium Hymenobacter swuensis DY53.</title>
        <authorList>
            <person name="Jung J.-H."/>
            <person name="Jeong S.-W."/>
            <person name="Joe M.-H."/>
            <person name="Cho y.-j."/>
            <person name="Kim M.-K."/>
            <person name="Lim S.-Y."/>
        </authorList>
    </citation>
    <scope>NUCLEOTIDE SEQUENCE [LARGE SCALE GENOMIC DNA]</scope>
    <source>
        <strain evidence="1 2">DY53</strain>
        <plasmid evidence="1 2">pHsw1</plasmid>
    </source>
</reference>
<dbReference type="AlphaFoldDB" id="W8ESS1"/>
<sequence>MNLPEEIALNQFGQGLRPHAELLGYFHSLSADAQGHHLQELTDLIRQSKAHLADIDPGIAESGLRPTYTPCMVLRTYGLVPGLARLLSLPLAERDRVYRLLLYVFKQAYQRRFAAEKNDPNKW</sequence>
<dbReference type="Proteomes" id="UP000019423">
    <property type="component" value="Plasmid pHsw1"/>
</dbReference>
<evidence type="ECO:0000313" key="1">
    <source>
        <dbReference type="EMBL" id="AHJ95568.1"/>
    </source>
</evidence>
<dbReference type="OrthoDB" id="1376919at2"/>
<geneLocation type="plasmid" evidence="1 2">
    <name>pHsw1</name>
</geneLocation>
<accession>W8ESS1</accession>
<organism evidence="1 2">
    <name type="scientific">Hymenobacter swuensis DY53</name>
    <dbReference type="NCBI Taxonomy" id="1227739"/>
    <lineage>
        <taxon>Bacteria</taxon>
        <taxon>Pseudomonadati</taxon>
        <taxon>Bacteroidota</taxon>
        <taxon>Cytophagia</taxon>
        <taxon>Cytophagales</taxon>
        <taxon>Hymenobacteraceae</taxon>
        <taxon>Hymenobacter</taxon>
    </lineage>
</organism>
<protein>
    <submittedName>
        <fullName evidence="1">Uncharacterized protein</fullName>
    </submittedName>
</protein>
<dbReference type="InterPro" id="IPR046002">
    <property type="entry name" value="DUF5958"/>
</dbReference>
<dbReference type="Pfam" id="PF19383">
    <property type="entry name" value="DUF5958"/>
    <property type="match status" value="1"/>
</dbReference>
<dbReference type="KEGG" id="hsw:Hsw_PA0235"/>
<dbReference type="PATRIC" id="fig|1227739.3.peg.255"/>
<gene>
    <name evidence="1" type="ORF">Hsw_PA0235</name>
</gene>
<keyword evidence="1" id="KW-0614">Plasmid</keyword>
<evidence type="ECO:0000313" key="2">
    <source>
        <dbReference type="Proteomes" id="UP000019423"/>
    </source>
</evidence>
<dbReference type="HOGENOM" id="CLU_120514_0_0_10"/>
<dbReference type="RefSeq" id="WP_052345982.1">
    <property type="nucleotide sequence ID" value="NZ_CP007144.1"/>
</dbReference>
<proteinExistence type="predicted"/>
<name>W8ESS1_9BACT</name>
<keyword evidence="2" id="KW-1185">Reference proteome</keyword>
<dbReference type="EMBL" id="CP007144">
    <property type="protein sequence ID" value="AHJ95568.1"/>
    <property type="molecule type" value="Genomic_DNA"/>
</dbReference>
<dbReference type="eggNOG" id="ENOG5032XHC">
    <property type="taxonomic scope" value="Bacteria"/>
</dbReference>